<dbReference type="Proteomes" id="UP000698800">
    <property type="component" value="Unassembled WGS sequence"/>
</dbReference>
<sequence length="1235" mass="138253">MEPLESKLAEGLSEVRGALQSGAYKAAHEILDDLPLQYRNRPEFVVARFGICEAQGSYRRVDKDIGELLAKDPGCFSTPERELIVDLLRAIHARLDMIMRCKFTPYASIALSVWQRWLSPTDIETYNENMVLLELECHLGLHTYIRGVYNEEDAALRVRPANLDVERYSAYPLPLEPVAASKRLESLIRYLMRVNRLEEAFMVLKCRLICYPLSLSEPEHFLDEIEENFFSGPLLRARVRLFKGVQLIRLQTFSIAEGFLKDAQEIFEWLDYKSGLAELRVAKNQMATIAFQGMGVLNDSLFSGMVEQEYIDATKALCAIECYVIAIQTLNSYFGFAGALQSPAMLEQAFQALEEIASQGGIELYVWIQRATCLSREVRVGIGLGEQSVWCETFFRRHKNSGAYAMLDRFASCYSRFYYDIGNRSKQIEYAMSALEYQQLRTVNAAELAQSAHGVFIYMLYNLEHLSGKDFDDEALRAREFCLQWLQKSADAGLSQWVEKGKHNLARLDQAVGNSEGLVSFRRESLKADEPVGIDQLTGAYLSEKEKMLSCFAAKDVDGAFDVVQRMREVLQKYQQSGTDLEYSDRRSTAVTILSALLLNASKALVINSRTSPHLQRALSCAEEAAQGYQEIGELRNQAASLVHAATIVILAKQTDWTSRSVELLRKAETCADRLREETVALSLVDALENKQQVVASFASMDIYRMGYIALKAVATYAKHDPEGKAKSERSAWEWIQRGKARSISDLLSLYQIYPQRYLKDVPDEFLGLVREKKARLRKLGQNAQGQDPPLGIVQKEMSEAPELPDFQPMEDINVNIRFEDILNLQEAFSQENGGNRIIFVDWMVSSSSIDMTTVTETGEIRIDILDFTLEVAMSHIRGQPIKIRSSEDVMEWKRKYFDSFSSWSEDSLEMEYLEELNWLVAPLAEVSRPGDTLVFCPSGVLHGIPLHALSVGDECLIERNPIIYCDSLSMMLNSYRKAKAQSQSKTGSSSAAVFGVYGRSGMAHGTKSKEEAEVQSTLEKIAARFDTEVSFDVSPADFITKCADQSIIHYHGHAVLNTTKNSGFKQALLLQPTQNQKGKQVAAPQALLQIEPEPPTPTTTALDDGLLLSSASPATATNFTAREMFTDLRLRSAHVTLIACSSAGQDIRVGEEPQGIIPALLLAGAASVVGTLWPIRSQDGRLFSMEFYARFGGAGSLVDLAGALRESVLAVRKARPCPVHWAPFVLHGAWFHRL</sequence>
<reference evidence="2" key="1">
    <citation type="submission" date="2021-03" db="EMBL/GenBank/DDBJ databases">
        <title>Comparative genomics and phylogenomic investigation of the class Geoglossomycetes provide insights into ecological specialization and systematics.</title>
        <authorList>
            <person name="Melie T."/>
            <person name="Pirro S."/>
            <person name="Miller A.N."/>
            <person name="Quandt A."/>
        </authorList>
    </citation>
    <scope>NUCLEOTIDE SEQUENCE</scope>
    <source>
        <strain evidence="2">GBOQ0MN5Z8</strain>
    </source>
</reference>
<feature type="domain" description="CHAT" evidence="1">
    <location>
        <begin position="918"/>
        <end position="1229"/>
    </location>
</feature>
<evidence type="ECO:0000259" key="1">
    <source>
        <dbReference type="Pfam" id="PF12770"/>
    </source>
</evidence>
<dbReference type="AlphaFoldDB" id="A0A9P8HZQ7"/>
<dbReference type="Pfam" id="PF12770">
    <property type="entry name" value="CHAT"/>
    <property type="match status" value="1"/>
</dbReference>
<protein>
    <recommendedName>
        <fullName evidence="1">CHAT domain-containing protein</fullName>
    </recommendedName>
</protein>
<accession>A0A9P8HZQ7</accession>
<comment type="caution">
    <text evidence="2">The sequence shown here is derived from an EMBL/GenBank/DDBJ whole genome shotgun (WGS) entry which is preliminary data.</text>
</comment>
<dbReference type="EMBL" id="JAGHQL010000235">
    <property type="protein sequence ID" value="KAH0536095.1"/>
    <property type="molecule type" value="Genomic_DNA"/>
</dbReference>
<dbReference type="InterPro" id="IPR024983">
    <property type="entry name" value="CHAT_dom"/>
</dbReference>
<name>A0A9P8HZQ7_9PEZI</name>
<dbReference type="OrthoDB" id="9991317at2759"/>
<proteinExistence type="predicted"/>
<gene>
    <name evidence="2" type="ORF">FGG08_007000</name>
</gene>
<evidence type="ECO:0000313" key="3">
    <source>
        <dbReference type="Proteomes" id="UP000698800"/>
    </source>
</evidence>
<organism evidence="2 3">
    <name type="scientific">Glutinoglossum americanum</name>
    <dbReference type="NCBI Taxonomy" id="1670608"/>
    <lineage>
        <taxon>Eukaryota</taxon>
        <taxon>Fungi</taxon>
        <taxon>Dikarya</taxon>
        <taxon>Ascomycota</taxon>
        <taxon>Pezizomycotina</taxon>
        <taxon>Geoglossomycetes</taxon>
        <taxon>Geoglossales</taxon>
        <taxon>Geoglossaceae</taxon>
        <taxon>Glutinoglossum</taxon>
    </lineage>
</organism>
<evidence type="ECO:0000313" key="2">
    <source>
        <dbReference type="EMBL" id="KAH0536095.1"/>
    </source>
</evidence>
<keyword evidence="3" id="KW-1185">Reference proteome</keyword>